<organism evidence="9">
    <name type="scientific">Thermogemmatispora argillosa</name>
    <dbReference type="NCBI Taxonomy" id="2045280"/>
    <lineage>
        <taxon>Bacteria</taxon>
        <taxon>Bacillati</taxon>
        <taxon>Chloroflexota</taxon>
        <taxon>Ktedonobacteria</taxon>
        <taxon>Thermogemmatisporales</taxon>
        <taxon>Thermogemmatisporaceae</taxon>
        <taxon>Thermogemmatispora</taxon>
    </lineage>
</organism>
<evidence type="ECO:0000256" key="2">
    <source>
        <dbReference type="ARBA" id="ARBA00023015"/>
    </source>
</evidence>
<dbReference type="GO" id="GO:0016987">
    <property type="term" value="F:sigma factor activity"/>
    <property type="evidence" value="ECO:0007669"/>
    <property type="project" value="UniProtKB-KW"/>
</dbReference>
<dbReference type="SUPFAM" id="SSF88659">
    <property type="entry name" value="Sigma3 and sigma4 domains of RNA polymerase sigma factors"/>
    <property type="match status" value="1"/>
</dbReference>
<dbReference type="AlphaFoldDB" id="A0A455SWH4"/>
<dbReference type="PANTHER" id="PTHR43133:SF8">
    <property type="entry name" value="RNA POLYMERASE SIGMA FACTOR HI_1459-RELATED"/>
    <property type="match status" value="1"/>
</dbReference>
<dbReference type="EMBL" id="AP019377">
    <property type="protein sequence ID" value="BBH91926.1"/>
    <property type="molecule type" value="Genomic_DNA"/>
</dbReference>
<dbReference type="PANTHER" id="PTHR43133">
    <property type="entry name" value="RNA POLYMERASE ECF-TYPE SIGMA FACTO"/>
    <property type="match status" value="1"/>
</dbReference>
<sequence length="199" mass="23022">MSHLDEQTLLHGLLTSPDSFFEQVVLYYEQRLFSFALRLSGNYEEAQEITQDAFVRAYQALTSYSAEQVRSLALRPWLYQIVLNVARNRLRKRHRSPFCVSLEQRGADPEEEPESAPAEGPEARVEARERQHLLQQALLTLPLIYREVVILRHIEGLSYPELARLLNQPVGTVKARVHRGLAQLRQVLAEHHAREVLYD</sequence>
<keyword evidence="3" id="KW-0731">Sigma factor</keyword>
<dbReference type="SUPFAM" id="SSF88946">
    <property type="entry name" value="Sigma2 domain of RNA polymerase sigma factors"/>
    <property type="match status" value="1"/>
</dbReference>
<feature type="domain" description="RNA polymerase sigma factor 70 region 4 type 2" evidence="8">
    <location>
        <begin position="133"/>
        <end position="184"/>
    </location>
</feature>
<dbReference type="InterPro" id="IPR036388">
    <property type="entry name" value="WH-like_DNA-bd_sf"/>
</dbReference>
<evidence type="ECO:0000256" key="4">
    <source>
        <dbReference type="ARBA" id="ARBA00023125"/>
    </source>
</evidence>
<evidence type="ECO:0000256" key="1">
    <source>
        <dbReference type="ARBA" id="ARBA00010641"/>
    </source>
</evidence>
<evidence type="ECO:0000313" key="9">
    <source>
        <dbReference type="EMBL" id="BBH91926.1"/>
    </source>
</evidence>
<keyword evidence="2" id="KW-0805">Transcription regulation</keyword>
<evidence type="ECO:0000256" key="3">
    <source>
        <dbReference type="ARBA" id="ARBA00023082"/>
    </source>
</evidence>
<reference evidence="9" key="1">
    <citation type="submission" date="2018-12" db="EMBL/GenBank/DDBJ databases">
        <title>Novel natural products biosynthetic potential of the class Ktedonobacteria.</title>
        <authorList>
            <person name="Zheng Y."/>
            <person name="Saitou A."/>
            <person name="Wang C.M."/>
            <person name="Toyoda A."/>
            <person name="Minakuchi Y."/>
            <person name="Sekiguchi Y."/>
            <person name="Ueda K."/>
            <person name="Takano H."/>
            <person name="Sakai Y."/>
            <person name="Yokota A."/>
            <person name="Yabe S."/>
        </authorList>
    </citation>
    <scope>NUCLEOTIDE SEQUENCE</scope>
    <source>
        <strain evidence="9">A3-2</strain>
    </source>
</reference>
<evidence type="ECO:0000259" key="7">
    <source>
        <dbReference type="Pfam" id="PF04542"/>
    </source>
</evidence>
<dbReference type="InterPro" id="IPR014284">
    <property type="entry name" value="RNA_pol_sigma-70_dom"/>
</dbReference>
<comment type="similarity">
    <text evidence="1">Belongs to the sigma-70 factor family. ECF subfamily.</text>
</comment>
<dbReference type="InterPro" id="IPR013325">
    <property type="entry name" value="RNA_pol_sigma_r2"/>
</dbReference>
<gene>
    <name evidence="9" type="primary">sigW_1</name>
    <name evidence="9" type="ORF">KTA_01250</name>
</gene>
<evidence type="ECO:0000259" key="8">
    <source>
        <dbReference type="Pfam" id="PF08281"/>
    </source>
</evidence>
<dbReference type="NCBIfam" id="TIGR02937">
    <property type="entry name" value="sigma70-ECF"/>
    <property type="match status" value="1"/>
</dbReference>
<dbReference type="InterPro" id="IPR013324">
    <property type="entry name" value="RNA_pol_sigma_r3/r4-like"/>
</dbReference>
<keyword evidence="5" id="KW-0804">Transcription</keyword>
<dbReference type="Pfam" id="PF08281">
    <property type="entry name" value="Sigma70_r4_2"/>
    <property type="match status" value="1"/>
</dbReference>
<proteinExistence type="inferred from homology"/>
<dbReference type="Gene3D" id="1.10.10.10">
    <property type="entry name" value="Winged helix-like DNA-binding domain superfamily/Winged helix DNA-binding domain"/>
    <property type="match status" value="1"/>
</dbReference>
<evidence type="ECO:0000256" key="6">
    <source>
        <dbReference type="SAM" id="MobiDB-lite"/>
    </source>
</evidence>
<dbReference type="Pfam" id="PF04542">
    <property type="entry name" value="Sigma70_r2"/>
    <property type="match status" value="1"/>
</dbReference>
<dbReference type="GO" id="GO:0006352">
    <property type="term" value="P:DNA-templated transcription initiation"/>
    <property type="evidence" value="ECO:0007669"/>
    <property type="project" value="InterPro"/>
</dbReference>
<dbReference type="GO" id="GO:0003677">
    <property type="term" value="F:DNA binding"/>
    <property type="evidence" value="ECO:0007669"/>
    <property type="project" value="UniProtKB-KW"/>
</dbReference>
<feature type="domain" description="RNA polymerase sigma-70 region 2" evidence="7">
    <location>
        <begin position="26"/>
        <end position="95"/>
    </location>
</feature>
<evidence type="ECO:0000256" key="5">
    <source>
        <dbReference type="ARBA" id="ARBA00023163"/>
    </source>
</evidence>
<keyword evidence="4" id="KW-0238">DNA-binding</keyword>
<accession>A0A455SWH4</accession>
<feature type="region of interest" description="Disordered" evidence="6">
    <location>
        <begin position="101"/>
        <end position="126"/>
    </location>
</feature>
<name>A0A455SWH4_9CHLR</name>
<protein>
    <submittedName>
        <fullName evidence="9">ECF RNA polymerase sigma factor SigW</fullName>
    </submittedName>
</protein>
<dbReference type="InterPro" id="IPR039425">
    <property type="entry name" value="RNA_pol_sigma-70-like"/>
</dbReference>
<dbReference type="Gene3D" id="1.10.1740.10">
    <property type="match status" value="1"/>
</dbReference>
<dbReference type="CDD" id="cd06171">
    <property type="entry name" value="Sigma70_r4"/>
    <property type="match status" value="1"/>
</dbReference>
<dbReference type="InterPro" id="IPR007627">
    <property type="entry name" value="RNA_pol_sigma70_r2"/>
</dbReference>
<dbReference type="InterPro" id="IPR013249">
    <property type="entry name" value="RNA_pol_sigma70_r4_t2"/>
</dbReference>